<evidence type="ECO:0000313" key="3">
    <source>
        <dbReference type="Proteomes" id="UP000001064"/>
    </source>
</evidence>
<accession>F0ZS68</accession>
<dbReference type="PANTHER" id="PTHR32046:SF12">
    <property type="entry name" value="AIG1-TYPE G DOMAIN-CONTAINING PROTEIN"/>
    <property type="match status" value="1"/>
</dbReference>
<gene>
    <name evidence="2" type="ORF">DICPUDRAFT_37081</name>
</gene>
<feature type="domain" description="G" evidence="1">
    <location>
        <begin position="8"/>
        <end position="73"/>
    </location>
</feature>
<organism evidence="2 3">
    <name type="scientific">Dictyostelium purpureum</name>
    <name type="common">Slime mold</name>
    <dbReference type="NCBI Taxonomy" id="5786"/>
    <lineage>
        <taxon>Eukaryota</taxon>
        <taxon>Amoebozoa</taxon>
        <taxon>Evosea</taxon>
        <taxon>Eumycetozoa</taxon>
        <taxon>Dictyostelia</taxon>
        <taxon>Dictyosteliales</taxon>
        <taxon>Dictyosteliaceae</taxon>
        <taxon>Dictyostelium</taxon>
    </lineage>
</organism>
<evidence type="ECO:0000313" key="2">
    <source>
        <dbReference type="EMBL" id="EGC33225.1"/>
    </source>
</evidence>
<dbReference type="PANTHER" id="PTHR32046">
    <property type="entry name" value="G DOMAIN-CONTAINING PROTEIN"/>
    <property type="match status" value="1"/>
</dbReference>
<dbReference type="GO" id="GO:0005525">
    <property type="term" value="F:GTP binding"/>
    <property type="evidence" value="ECO:0007669"/>
    <property type="project" value="InterPro"/>
</dbReference>
<dbReference type="Proteomes" id="UP000001064">
    <property type="component" value="Unassembled WGS sequence"/>
</dbReference>
<dbReference type="Pfam" id="PF01926">
    <property type="entry name" value="MMR_HSR1"/>
    <property type="match status" value="1"/>
</dbReference>
<dbReference type="GeneID" id="10504621"/>
<evidence type="ECO:0000259" key="1">
    <source>
        <dbReference type="Pfam" id="PF01926"/>
    </source>
</evidence>
<dbReference type="InterPro" id="IPR006073">
    <property type="entry name" value="GTP-bd"/>
</dbReference>
<dbReference type="OrthoDB" id="2386367at2759"/>
<dbReference type="InParanoid" id="F0ZS68"/>
<dbReference type="SUPFAM" id="SSF52540">
    <property type="entry name" value="P-loop containing nucleoside triphosphate hydrolases"/>
    <property type="match status" value="1"/>
</dbReference>
<name>F0ZS68_DICPU</name>
<dbReference type="Gene3D" id="3.40.50.300">
    <property type="entry name" value="P-loop containing nucleotide triphosphate hydrolases"/>
    <property type="match status" value="1"/>
</dbReference>
<keyword evidence="3" id="KW-1185">Reference proteome</keyword>
<sequence length="77" mass="8542">NENDSYHRTKSKTASCNTYSFKKDSKTFSFIDTPGLSDTRGVEQDDINIGKIIESAENCSSLSAVLIVIDNNSKNDY</sequence>
<protein>
    <recommendedName>
        <fullName evidence="1">G domain-containing protein</fullName>
    </recommendedName>
</protein>
<dbReference type="VEuPathDB" id="AmoebaDB:DICPUDRAFT_37081"/>
<reference evidence="3" key="1">
    <citation type="journal article" date="2011" name="Genome Biol.">
        <title>Comparative genomics of the social amoebae Dictyostelium discoideum and Dictyostelium purpureum.</title>
        <authorList>
            <consortium name="US DOE Joint Genome Institute (JGI-PGF)"/>
            <person name="Sucgang R."/>
            <person name="Kuo A."/>
            <person name="Tian X."/>
            <person name="Salerno W."/>
            <person name="Parikh A."/>
            <person name="Feasley C.L."/>
            <person name="Dalin E."/>
            <person name="Tu H."/>
            <person name="Huang E."/>
            <person name="Barry K."/>
            <person name="Lindquist E."/>
            <person name="Shapiro H."/>
            <person name="Bruce D."/>
            <person name="Schmutz J."/>
            <person name="Salamov A."/>
            <person name="Fey P."/>
            <person name="Gaudet P."/>
            <person name="Anjard C."/>
            <person name="Babu M.M."/>
            <person name="Basu S."/>
            <person name="Bushmanova Y."/>
            <person name="van der Wel H."/>
            <person name="Katoh-Kurasawa M."/>
            <person name="Dinh C."/>
            <person name="Coutinho P.M."/>
            <person name="Saito T."/>
            <person name="Elias M."/>
            <person name="Schaap P."/>
            <person name="Kay R.R."/>
            <person name="Henrissat B."/>
            <person name="Eichinger L."/>
            <person name="Rivero F."/>
            <person name="Putnam N.H."/>
            <person name="West C.M."/>
            <person name="Loomis W.F."/>
            <person name="Chisholm R.L."/>
            <person name="Shaulsky G."/>
            <person name="Strassmann J.E."/>
            <person name="Queller D.C."/>
            <person name="Kuspa A."/>
            <person name="Grigoriev I.V."/>
        </authorList>
    </citation>
    <scope>NUCLEOTIDE SEQUENCE [LARGE SCALE GENOMIC DNA]</scope>
    <source>
        <strain evidence="3">QSDP1</strain>
    </source>
</reference>
<dbReference type="InterPro" id="IPR027417">
    <property type="entry name" value="P-loop_NTPase"/>
</dbReference>
<proteinExistence type="predicted"/>
<dbReference type="AlphaFoldDB" id="F0ZS68"/>
<feature type="non-terminal residue" evidence="2">
    <location>
        <position position="1"/>
    </location>
</feature>
<dbReference type="EMBL" id="GL871152">
    <property type="protein sequence ID" value="EGC33225.1"/>
    <property type="molecule type" value="Genomic_DNA"/>
</dbReference>
<dbReference type="KEGG" id="dpp:DICPUDRAFT_37081"/>
<dbReference type="RefSeq" id="XP_003290265.1">
    <property type="nucleotide sequence ID" value="XM_003290217.1"/>
</dbReference>